<evidence type="ECO:0000313" key="2">
    <source>
        <dbReference type="EMBL" id="BAC24917.1"/>
    </source>
</evidence>
<sequence>MPLAHRRYLLYAHNHLHIVDDLLSHHAGPAELAGATRTPPPSVCTGLTPGPAELQERCRIWAYAARSDRPRAALVVEPGEETPLARGRRPLALGGGGKPPDTPDLEKRREGEKRKDEEGDGKSGMDGKKANQQWARGAVAATGAMGLDQESGGRG</sequence>
<evidence type="ECO:0000256" key="1">
    <source>
        <dbReference type="SAM" id="MobiDB-lite"/>
    </source>
</evidence>
<protein>
    <submittedName>
        <fullName evidence="2">Uncharacterized protein</fullName>
    </submittedName>
</protein>
<accession>Q8H4J4</accession>
<reference evidence="3" key="2">
    <citation type="journal article" date="2008" name="Nucleic Acids Res.">
        <title>The rice annotation project database (RAP-DB): 2008 update.</title>
        <authorList>
            <consortium name="The rice annotation project (RAP)"/>
        </authorList>
    </citation>
    <scope>GENOME REANNOTATION</scope>
    <source>
        <strain evidence="3">cv. Nipponbare</strain>
    </source>
</reference>
<evidence type="ECO:0000313" key="3">
    <source>
        <dbReference type="Proteomes" id="UP000000763"/>
    </source>
</evidence>
<dbReference type="Proteomes" id="UP000000763">
    <property type="component" value="Chromosome 7"/>
</dbReference>
<reference evidence="3" key="1">
    <citation type="journal article" date="2005" name="Nature">
        <title>The map-based sequence of the rice genome.</title>
        <authorList>
            <consortium name="International rice genome sequencing project (IRGSP)"/>
            <person name="Matsumoto T."/>
            <person name="Wu J."/>
            <person name="Kanamori H."/>
            <person name="Katayose Y."/>
            <person name="Fujisawa M."/>
            <person name="Namiki N."/>
            <person name="Mizuno H."/>
            <person name="Yamamoto K."/>
            <person name="Antonio B.A."/>
            <person name="Baba T."/>
            <person name="Sakata K."/>
            <person name="Nagamura Y."/>
            <person name="Aoki H."/>
            <person name="Arikawa K."/>
            <person name="Arita K."/>
            <person name="Bito T."/>
            <person name="Chiden Y."/>
            <person name="Fujitsuka N."/>
            <person name="Fukunaka R."/>
            <person name="Hamada M."/>
            <person name="Harada C."/>
            <person name="Hayashi A."/>
            <person name="Hijishita S."/>
            <person name="Honda M."/>
            <person name="Hosokawa S."/>
            <person name="Ichikawa Y."/>
            <person name="Idonuma A."/>
            <person name="Iijima M."/>
            <person name="Ikeda M."/>
            <person name="Ikeno M."/>
            <person name="Ito K."/>
            <person name="Ito S."/>
            <person name="Ito T."/>
            <person name="Ito Y."/>
            <person name="Ito Y."/>
            <person name="Iwabuchi A."/>
            <person name="Kamiya K."/>
            <person name="Karasawa W."/>
            <person name="Kurita K."/>
            <person name="Katagiri S."/>
            <person name="Kikuta A."/>
            <person name="Kobayashi H."/>
            <person name="Kobayashi N."/>
            <person name="Machita K."/>
            <person name="Maehara T."/>
            <person name="Masukawa M."/>
            <person name="Mizubayashi T."/>
            <person name="Mukai Y."/>
            <person name="Nagasaki H."/>
            <person name="Nagata Y."/>
            <person name="Naito S."/>
            <person name="Nakashima M."/>
            <person name="Nakama Y."/>
            <person name="Nakamichi Y."/>
            <person name="Nakamura M."/>
            <person name="Meguro A."/>
            <person name="Negishi M."/>
            <person name="Ohta I."/>
            <person name="Ohta T."/>
            <person name="Okamoto M."/>
            <person name="Ono N."/>
            <person name="Saji S."/>
            <person name="Sakaguchi M."/>
            <person name="Sakai K."/>
            <person name="Shibata M."/>
            <person name="Shimokawa T."/>
            <person name="Song J."/>
            <person name="Takazaki Y."/>
            <person name="Terasawa K."/>
            <person name="Tsugane M."/>
            <person name="Tsuji K."/>
            <person name="Ueda S."/>
            <person name="Waki K."/>
            <person name="Yamagata H."/>
            <person name="Yamamoto M."/>
            <person name="Yamamoto S."/>
            <person name="Yamane H."/>
            <person name="Yoshiki S."/>
            <person name="Yoshihara R."/>
            <person name="Yukawa K."/>
            <person name="Zhong H."/>
            <person name="Yano M."/>
            <person name="Yuan Q."/>
            <person name="Ouyang S."/>
            <person name="Liu J."/>
            <person name="Jones K.M."/>
            <person name="Gansberger K."/>
            <person name="Moffat K."/>
            <person name="Hill J."/>
            <person name="Bera J."/>
            <person name="Fadrosh D."/>
            <person name="Jin S."/>
            <person name="Johri S."/>
            <person name="Kim M."/>
            <person name="Overton L."/>
            <person name="Reardon M."/>
            <person name="Tsitrin T."/>
            <person name="Vuong H."/>
            <person name="Weaver B."/>
            <person name="Ciecko A."/>
            <person name="Tallon L."/>
            <person name="Jackson J."/>
            <person name="Pai G."/>
            <person name="Aken S.V."/>
            <person name="Utterback T."/>
            <person name="Reidmuller S."/>
            <person name="Feldblyum T."/>
            <person name="Hsiao J."/>
            <person name="Zismann V."/>
            <person name="Iobst S."/>
            <person name="de Vazeille A.R."/>
            <person name="Buell C.R."/>
            <person name="Ying K."/>
            <person name="Li Y."/>
            <person name="Lu T."/>
            <person name="Huang Y."/>
            <person name="Zhao Q."/>
            <person name="Feng Q."/>
            <person name="Zhang L."/>
            <person name="Zhu J."/>
            <person name="Weng Q."/>
            <person name="Mu J."/>
            <person name="Lu Y."/>
            <person name="Fan D."/>
            <person name="Liu Y."/>
            <person name="Guan J."/>
            <person name="Zhang Y."/>
            <person name="Yu S."/>
            <person name="Liu X."/>
            <person name="Zhang Y."/>
            <person name="Hong G."/>
            <person name="Han B."/>
            <person name="Choisne N."/>
            <person name="Demange N."/>
            <person name="Orjeda G."/>
            <person name="Samain S."/>
            <person name="Cattolico L."/>
            <person name="Pelletier E."/>
            <person name="Couloux A."/>
            <person name="Segurens B."/>
            <person name="Wincker P."/>
            <person name="D'Hont A."/>
            <person name="Scarpelli C."/>
            <person name="Weissenbach J."/>
            <person name="Salanoubat M."/>
            <person name="Quetier F."/>
            <person name="Yu Y."/>
            <person name="Kim H.R."/>
            <person name="Rambo T."/>
            <person name="Currie J."/>
            <person name="Collura K."/>
            <person name="Luo M."/>
            <person name="Yang T."/>
            <person name="Ammiraju J.S.S."/>
            <person name="Engler F."/>
            <person name="Soderlund C."/>
            <person name="Wing R.A."/>
            <person name="Palmer L.E."/>
            <person name="de la Bastide M."/>
            <person name="Spiegel L."/>
            <person name="Nascimento L."/>
            <person name="Zutavern T."/>
            <person name="O'Shaughnessy A."/>
            <person name="Dike S."/>
            <person name="Dedhia N."/>
            <person name="Preston R."/>
            <person name="Balija V."/>
            <person name="McCombie W.R."/>
            <person name="Chow T."/>
            <person name="Chen H."/>
            <person name="Chung M."/>
            <person name="Chen C."/>
            <person name="Shaw J."/>
            <person name="Wu H."/>
            <person name="Hsiao K."/>
            <person name="Chao Y."/>
            <person name="Chu M."/>
            <person name="Cheng C."/>
            <person name="Hour A."/>
            <person name="Lee P."/>
            <person name="Lin S."/>
            <person name="Lin Y."/>
            <person name="Liou J."/>
            <person name="Liu S."/>
            <person name="Hsing Y."/>
            <person name="Raghuvanshi S."/>
            <person name="Mohanty A."/>
            <person name="Bharti A.K."/>
            <person name="Gaur A."/>
            <person name="Gupta V."/>
            <person name="Kumar D."/>
            <person name="Ravi V."/>
            <person name="Vij S."/>
            <person name="Kapur A."/>
            <person name="Khurana P."/>
            <person name="Khurana P."/>
            <person name="Khurana J.P."/>
            <person name="Tyagi A.K."/>
            <person name="Gaikwad K."/>
            <person name="Singh A."/>
            <person name="Dalal V."/>
            <person name="Srivastava S."/>
            <person name="Dixit A."/>
            <person name="Pal A.K."/>
            <person name="Ghazi I.A."/>
            <person name="Yadav M."/>
            <person name="Pandit A."/>
            <person name="Bhargava A."/>
            <person name="Sureshbabu K."/>
            <person name="Batra K."/>
            <person name="Sharma T.R."/>
            <person name="Mohapatra T."/>
            <person name="Singh N.K."/>
            <person name="Messing J."/>
            <person name="Nelson A.B."/>
            <person name="Fuks G."/>
            <person name="Kavchok S."/>
            <person name="Keizer G."/>
            <person name="Linton E."/>
            <person name="Llaca V."/>
            <person name="Song R."/>
            <person name="Tanyolac B."/>
            <person name="Young S."/>
            <person name="Ho-Il K."/>
            <person name="Hahn J.H."/>
            <person name="Sangsakoo G."/>
            <person name="Vanavichit A."/>
            <person name="de Mattos Luiz.A.T."/>
            <person name="Zimmer P.D."/>
            <person name="Malone G."/>
            <person name="Dellagostin O."/>
            <person name="de Oliveira A.C."/>
            <person name="Bevan M."/>
            <person name="Bancroft I."/>
            <person name="Minx P."/>
            <person name="Cordum H."/>
            <person name="Wilson R."/>
            <person name="Cheng Z."/>
            <person name="Jin W."/>
            <person name="Jiang J."/>
            <person name="Leong S.A."/>
            <person name="Iwama H."/>
            <person name="Gojobori T."/>
            <person name="Itoh T."/>
            <person name="Niimura Y."/>
            <person name="Fujii Y."/>
            <person name="Habara T."/>
            <person name="Sakai H."/>
            <person name="Sato Y."/>
            <person name="Wilson G."/>
            <person name="Kumar K."/>
            <person name="McCouch S."/>
            <person name="Juretic N."/>
            <person name="Hoen D."/>
            <person name="Wright S."/>
            <person name="Bruskiewich R."/>
            <person name="Bureau T."/>
            <person name="Miyao A."/>
            <person name="Hirochika H."/>
            <person name="Nishikawa T."/>
            <person name="Kadowaki K."/>
            <person name="Sugiura M."/>
            <person name="Burr B."/>
            <person name="Sasaki T."/>
        </authorList>
    </citation>
    <scope>NUCLEOTIDE SEQUENCE [LARGE SCALE GENOMIC DNA]</scope>
    <source>
        <strain evidence="3">cv. Nipponbare</strain>
    </source>
</reference>
<organism evidence="2 3">
    <name type="scientific">Oryza sativa subsp. japonica</name>
    <name type="common">Rice</name>
    <dbReference type="NCBI Taxonomy" id="39947"/>
    <lineage>
        <taxon>Eukaryota</taxon>
        <taxon>Viridiplantae</taxon>
        <taxon>Streptophyta</taxon>
        <taxon>Embryophyta</taxon>
        <taxon>Tracheophyta</taxon>
        <taxon>Spermatophyta</taxon>
        <taxon>Magnoliopsida</taxon>
        <taxon>Liliopsida</taxon>
        <taxon>Poales</taxon>
        <taxon>Poaceae</taxon>
        <taxon>BOP clade</taxon>
        <taxon>Oryzoideae</taxon>
        <taxon>Oryzeae</taxon>
        <taxon>Oryzinae</taxon>
        <taxon>Oryza</taxon>
        <taxon>Oryza sativa</taxon>
    </lineage>
</organism>
<feature type="compositionally biased region" description="Basic and acidic residues" evidence="1">
    <location>
        <begin position="104"/>
        <end position="129"/>
    </location>
</feature>
<dbReference type="AlphaFoldDB" id="Q8H4J4"/>
<name>Q8H4J4_ORYSJ</name>
<gene>
    <name evidence="2" type="primary">OJ1606_D04.118</name>
</gene>
<feature type="region of interest" description="Disordered" evidence="1">
    <location>
        <begin position="74"/>
        <end position="155"/>
    </location>
</feature>
<proteinExistence type="predicted"/>
<dbReference type="EMBL" id="AP004014">
    <property type="protein sequence ID" value="BAC24917.1"/>
    <property type="molecule type" value="Genomic_DNA"/>
</dbReference>